<reference evidence="9 10" key="1">
    <citation type="submission" date="2015-03" db="EMBL/GenBank/DDBJ databases">
        <authorList>
            <person name="Lepp D."/>
            <person name="Hassan Y.I."/>
            <person name="Li X.-Z."/>
            <person name="Zhou T."/>
        </authorList>
    </citation>
    <scope>NUCLEOTIDE SEQUENCE [LARGE SCALE GENOMIC DNA]</scope>
    <source>
        <strain evidence="9 10">E84</strain>
    </source>
</reference>
<feature type="transmembrane region" description="Helical" evidence="8">
    <location>
        <begin position="157"/>
        <end position="186"/>
    </location>
</feature>
<evidence type="ECO:0000313" key="10">
    <source>
        <dbReference type="Proteomes" id="UP000033411"/>
    </source>
</evidence>
<protein>
    <recommendedName>
        <fullName evidence="11">Ribose ABC transporter permease</fullName>
    </recommendedName>
</protein>
<dbReference type="EMBL" id="LANJ01000004">
    <property type="protein sequence ID" value="KKC41105.1"/>
    <property type="molecule type" value="Genomic_DNA"/>
</dbReference>
<feature type="transmembrane region" description="Helical" evidence="8">
    <location>
        <begin position="216"/>
        <end position="234"/>
    </location>
</feature>
<feature type="transmembrane region" description="Helical" evidence="8">
    <location>
        <begin position="95"/>
        <end position="114"/>
    </location>
</feature>
<dbReference type="PANTHER" id="PTHR32196">
    <property type="entry name" value="ABC TRANSPORTER PERMEASE PROTEIN YPHD-RELATED-RELATED"/>
    <property type="match status" value="1"/>
</dbReference>
<sequence length="317" mass="33270">MATQTLPDKPAFWQRFSRADLIFVVAIIALIIFASIASEAFLTQRNIVNVSRQIVTNGFLSLGMLMVIRTGGIDLSVGSVLAFAGLLATGLQAEMHFSLAILIALAMGGAVGWANGTLISRFNLQPFIVTLATMGSLRGLLYVYADTPRYPTDELFRSLLGGAFIGPVPVNFILFALAVPLVWFYLERTVSGRAAYALGVNKEAVRLAGINVGKHLTLAYVLCGVFAAIAGVLLSSRLGIAQPSVGVGYELDAIAAVVIGGGLLGGGGGTALGVLGGVLALAVVDNVLNLFNVDSYYQQLVKGMIILVAVLARRKKA</sequence>
<feature type="transmembrane region" description="Helical" evidence="8">
    <location>
        <begin position="254"/>
        <end position="284"/>
    </location>
</feature>
<dbReference type="AlphaFoldDB" id="A0A0F5QJI6"/>
<evidence type="ECO:0000256" key="7">
    <source>
        <dbReference type="ARBA" id="ARBA00023136"/>
    </source>
</evidence>
<organism evidence="9 10">
    <name type="scientific">Devosia epidermidihirudinis</name>
    <dbReference type="NCBI Taxonomy" id="1293439"/>
    <lineage>
        <taxon>Bacteria</taxon>
        <taxon>Pseudomonadati</taxon>
        <taxon>Pseudomonadota</taxon>
        <taxon>Alphaproteobacteria</taxon>
        <taxon>Hyphomicrobiales</taxon>
        <taxon>Devosiaceae</taxon>
        <taxon>Devosia</taxon>
    </lineage>
</organism>
<dbReference type="GO" id="GO:0022857">
    <property type="term" value="F:transmembrane transporter activity"/>
    <property type="evidence" value="ECO:0007669"/>
    <property type="project" value="InterPro"/>
</dbReference>
<keyword evidence="6 8" id="KW-1133">Transmembrane helix</keyword>
<evidence type="ECO:0000256" key="8">
    <source>
        <dbReference type="SAM" id="Phobius"/>
    </source>
</evidence>
<keyword evidence="3" id="KW-1003">Cell membrane</keyword>
<keyword evidence="2" id="KW-0813">Transport</keyword>
<evidence type="ECO:0000313" key="9">
    <source>
        <dbReference type="EMBL" id="KKC41105.1"/>
    </source>
</evidence>
<dbReference type="Proteomes" id="UP000033411">
    <property type="component" value="Unassembled WGS sequence"/>
</dbReference>
<feature type="transmembrane region" description="Helical" evidence="8">
    <location>
        <begin position="21"/>
        <end position="42"/>
    </location>
</feature>
<keyword evidence="4" id="KW-0997">Cell inner membrane</keyword>
<evidence type="ECO:0000256" key="5">
    <source>
        <dbReference type="ARBA" id="ARBA00022692"/>
    </source>
</evidence>
<evidence type="ECO:0000256" key="6">
    <source>
        <dbReference type="ARBA" id="ARBA00022989"/>
    </source>
</evidence>
<evidence type="ECO:0000256" key="1">
    <source>
        <dbReference type="ARBA" id="ARBA00004651"/>
    </source>
</evidence>
<comment type="subcellular location">
    <subcellularLocation>
        <location evidence="1">Cell membrane</location>
        <topology evidence="1">Multi-pass membrane protein</topology>
    </subcellularLocation>
</comment>
<evidence type="ECO:0000256" key="3">
    <source>
        <dbReference type="ARBA" id="ARBA00022475"/>
    </source>
</evidence>
<comment type="caution">
    <text evidence="9">The sequence shown here is derived from an EMBL/GenBank/DDBJ whole genome shotgun (WGS) entry which is preliminary data.</text>
</comment>
<name>A0A0F5QJI6_9HYPH</name>
<dbReference type="InterPro" id="IPR001851">
    <property type="entry name" value="ABC_transp_permease"/>
</dbReference>
<keyword evidence="10" id="KW-1185">Reference proteome</keyword>
<dbReference type="Pfam" id="PF02653">
    <property type="entry name" value="BPD_transp_2"/>
    <property type="match status" value="1"/>
</dbReference>
<feature type="transmembrane region" description="Helical" evidence="8">
    <location>
        <begin position="126"/>
        <end position="145"/>
    </location>
</feature>
<evidence type="ECO:0000256" key="2">
    <source>
        <dbReference type="ARBA" id="ARBA00022448"/>
    </source>
</evidence>
<dbReference type="STRING" id="1293439.WH87_01830"/>
<evidence type="ECO:0000256" key="4">
    <source>
        <dbReference type="ARBA" id="ARBA00022519"/>
    </source>
</evidence>
<dbReference type="GO" id="GO:0005886">
    <property type="term" value="C:plasma membrane"/>
    <property type="evidence" value="ECO:0007669"/>
    <property type="project" value="UniProtKB-SubCell"/>
</dbReference>
<dbReference type="CDD" id="cd06579">
    <property type="entry name" value="TM_PBP1_transp_AraH_like"/>
    <property type="match status" value="1"/>
</dbReference>
<keyword evidence="7 8" id="KW-0472">Membrane</keyword>
<gene>
    <name evidence="9" type="ORF">WH87_01830</name>
</gene>
<dbReference type="PATRIC" id="fig|1293439.3.peg.2731"/>
<dbReference type="PANTHER" id="PTHR32196:SF21">
    <property type="entry name" value="ABC TRANSPORTER PERMEASE PROTEIN YPHD-RELATED"/>
    <property type="match status" value="1"/>
</dbReference>
<feature type="transmembrane region" description="Helical" evidence="8">
    <location>
        <begin position="62"/>
        <end position="88"/>
    </location>
</feature>
<evidence type="ECO:0008006" key="11">
    <source>
        <dbReference type="Google" id="ProtNLM"/>
    </source>
</evidence>
<accession>A0A0F5QJI6</accession>
<proteinExistence type="predicted"/>
<keyword evidence="5 8" id="KW-0812">Transmembrane</keyword>